<dbReference type="Proteomes" id="UP001153076">
    <property type="component" value="Unassembled WGS sequence"/>
</dbReference>
<gene>
    <name evidence="2" type="ORF">Cgig2_001284</name>
</gene>
<comment type="caution">
    <text evidence="2">The sequence shown here is derived from an EMBL/GenBank/DDBJ whole genome shotgun (WGS) entry which is preliminary data.</text>
</comment>
<dbReference type="EMBL" id="JAKOGI010000066">
    <property type="protein sequence ID" value="KAJ8445966.1"/>
    <property type="molecule type" value="Genomic_DNA"/>
</dbReference>
<dbReference type="OrthoDB" id="1428983at2759"/>
<feature type="compositionally biased region" description="Polar residues" evidence="1">
    <location>
        <begin position="69"/>
        <end position="78"/>
    </location>
</feature>
<dbReference type="AlphaFoldDB" id="A0A9Q1QLH5"/>
<sequence length="242" mass="28216">MLKYALLLVEMPLEGHFPEYIEFANEKNTKDVYEWKLIKCTHCRMFGHTREECRKIVSQRQEWRAKVPQATSQSQHQQAKVPKQTDEEVFQPVTRHTTRHQILSNVGQGSSTPATKKLLANTFKWIGLKDECTRMFMARIKQRKAMTCIFHIRDTNGHRVEGFKEISEVMTSFYQDLLGRTKYHRTCVEPLVIEAGHSLTFEQQVQLYKPFSNNDIKQMIFSIPNHKSPGPDGFNSGFYKAC</sequence>
<reference evidence="2" key="1">
    <citation type="submission" date="2022-04" db="EMBL/GenBank/DDBJ databases">
        <title>Carnegiea gigantea Genome sequencing and assembly v2.</title>
        <authorList>
            <person name="Copetti D."/>
            <person name="Sanderson M.J."/>
            <person name="Burquez A."/>
            <person name="Wojciechowski M.F."/>
        </authorList>
    </citation>
    <scope>NUCLEOTIDE SEQUENCE</scope>
    <source>
        <strain evidence="2">SGP5-SGP5p</strain>
        <tissue evidence="2">Aerial part</tissue>
    </source>
</reference>
<feature type="region of interest" description="Disordered" evidence="1">
    <location>
        <begin position="64"/>
        <end position="86"/>
    </location>
</feature>
<protein>
    <recommendedName>
        <fullName evidence="4">Reverse transcriptase</fullName>
    </recommendedName>
</protein>
<evidence type="ECO:0000313" key="2">
    <source>
        <dbReference type="EMBL" id="KAJ8445966.1"/>
    </source>
</evidence>
<proteinExistence type="predicted"/>
<keyword evidence="3" id="KW-1185">Reference proteome</keyword>
<accession>A0A9Q1QLH5</accession>
<name>A0A9Q1QLH5_9CARY</name>
<evidence type="ECO:0008006" key="4">
    <source>
        <dbReference type="Google" id="ProtNLM"/>
    </source>
</evidence>
<organism evidence="2 3">
    <name type="scientific">Carnegiea gigantea</name>
    <dbReference type="NCBI Taxonomy" id="171969"/>
    <lineage>
        <taxon>Eukaryota</taxon>
        <taxon>Viridiplantae</taxon>
        <taxon>Streptophyta</taxon>
        <taxon>Embryophyta</taxon>
        <taxon>Tracheophyta</taxon>
        <taxon>Spermatophyta</taxon>
        <taxon>Magnoliopsida</taxon>
        <taxon>eudicotyledons</taxon>
        <taxon>Gunneridae</taxon>
        <taxon>Pentapetalae</taxon>
        <taxon>Caryophyllales</taxon>
        <taxon>Cactineae</taxon>
        <taxon>Cactaceae</taxon>
        <taxon>Cactoideae</taxon>
        <taxon>Echinocereeae</taxon>
        <taxon>Carnegiea</taxon>
    </lineage>
</organism>
<evidence type="ECO:0000256" key="1">
    <source>
        <dbReference type="SAM" id="MobiDB-lite"/>
    </source>
</evidence>
<evidence type="ECO:0000313" key="3">
    <source>
        <dbReference type="Proteomes" id="UP001153076"/>
    </source>
</evidence>